<name>A0ABV9QKD0_9FIRM</name>
<organism evidence="5 6">
    <name type="scientific">Filifactor villosus</name>
    <dbReference type="NCBI Taxonomy" id="29374"/>
    <lineage>
        <taxon>Bacteria</taxon>
        <taxon>Bacillati</taxon>
        <taxon>Bacillota</taxon>
        <taxon>Clostridia</taxon>
        <taxon>Peptostreptococcales</taxon>
        <taxon>Filifactoraceae</taxon>
        <taxon>Filifactor</taxon>
    </lineage>
</organism>
<keyword evidence="2 4" id="KW-0808">Transferase</keyword>
<dbReference type="Proteomes" id="UP001595916">
    <property type="component" value="Unassembled WGS sequence"/>
</dbReference>
<keyword evidence="4" id="KW-0460">Magnesium</keyword>
<evidence type="ECO:0000256" key="1">
    <source>
        <dbReference type="ARBA" id="ARBA00022603"/>
    </source>
</evidence>
<comment type="similarity">
    <text evidence="4">Belongs to the class I-like SAM-binding methyltransferase superfamily. Cation-dependent O-methyltransferase family.</text>
</comment>
<dbReference type="Gene3D" id="3.40.50.150">
    <property type="entry name" value="Vaccinia Virus protein VP39"/>
    <property type="match status" value="1"/>
</dbReference>
<comment type="subunit">
    <text evidence="4">Homodimer.</text>
</comment>
<evidence type="ECO:0000313" key="5">
    <source>
        <dbReference type="EMBL" id="MFC4804384.1"/>
    </source>
</evidence>
<sequence>MDCITHPMVEAYIEKLIVQKEPLYREMEKYASDNHVPIIQKASLRLIETLLIGHDIHDIVEIGTAIGYSSLNFCRILEGRCRITTFERNEKRYKTALDFIARSSYNEKIDVVFTDAAEGLDLGDHTYDMAFIDAAKGQYRYFFDRIFPHIRRGGLIISDNIFFRGQVCEDTQLNVTRRNRTIYRRMNDYLSYLMKQEDEFYSTLVPIGDGMAITYKK</sequence>
<comment type="function">
    <text evidence="4">Catalyzes the methylation of 5-hydroxyuridine (ho5U) to form 5-methoxyuridine (mo5U) at position 34 in tRNAs.</text>
</comment>
<evidence type="ECO:0000256" key="4">
    <source>
        <dbReference type="HAMAP-Rule" id="MF_02217"/>
    </source>
</evidence>
<comment type="catalytic activity">
    <reaction evidence="4">
        <text>5-hydroxyuridine(34) in tRNA + S-adenosyl-L-methionine = 5-methoxyuridine(34) in tRNA + S-adenosyl-L-homocysteine + H(+)</text>
        <dbReference type="Rhea" id="RHEA:60524"/>
        <dbReference type="Rhea" id="RHEA-COMP:13381"/>
        <dbReference type="Rhea" id="RHEA-COMP:15591"/>
        <dbReference type="ChEBI" id="CHEBI:15378"/>
        <dbReference type="ChEBI" id="CHEBI:57856"/>
        <dbReference type="ChEBI" id="CHEBI:59789"/>
        <dbReference type="ChEBI" id="CHEBI:136877"/>
        <dbReference type="ChEBI" id="CHEBI:143860"/>
    </reaction>
</comment>
<keyword evidence="4" id="KW-0479">Metal-binding</keyword>
<keyword evidence="1 4" id="KW-0489">Methyltransferase</keyword>
<feature type="binding site" evidence="4">
    <location>
        <position position="133"/>
    </location>
    <ligand>
        <name>Mg(2+)</name>
        <dbReference type="ChEBI" id="CHEBI:18420"/>
    </ligand>
</feature>
<feature type="binding site" evidence="4">
    <location>
        <position position="160"/>
    </location>
    <ligand>
        <name>Mg(2+)</name>
        <dbReference type="ChEBI" id="CHEBI:18420"/>
    </ligand>
</feature>
<feature type="binding site" evidence="4">
    <location>
        <position position="133"/>
    </location>
    <ligand>
        <name>S-adenosyl-L-methionine</name>
        <dbReference type="ChEBI" id="CHEBI:59789"/>
    </ligand>
</feature>
<feature type="binding site" evidence="4">
    <location>
        <begin position="115"/>
        <end position="116"/>
    </location>
    <ligand>
        <name>S-adenosyl-L-methionine</name>
        <dbReference type="ChEBI" id="CHEBI:59789"/>
    </ligand>
</feature>
<dbReference type="SUPFAM" id="SSF53335">
    <property type="entry name" value="S-adenosyl-L-methionine-dependent methyltransferases"/>
    <property type="match status" value="1"/>
</dbReference>
<keyword evidence="4" id="KW-0819">tRNA processing</keyword>
<dbReference type="GO" id="GO:0032259">
    <property type="term" value="P:methylation"/>
    <property type="evidence" value="ECO:0007669"/>
    <property type="project" value="UniProtKB-KW"/>
</dbReference>
<dbReference type="Pfam" id="PF01596">
    <property type="entry name" value="Methyltransf_3"/>
    <property type="match status" value="1"/>
</dbReference>
<dbReference type="InterPro" id="IPR050362">
    <property type="entry name" value="Cation-dep_OMT"/>
</dbReference>
<dbReference type="RefSeq" id="WP_379787890.1">
    <property type="nucleotide sequence ID" value="NZ_JBHSHL010000014.1"/>
</dbReference>
<dbReference type="PANTHER" id="PTHR10509">
    <property type="entry name" value="O-METHYLTRANSFERASE-RELATED"/>
    <property type="match status" value="1"/>
</dbReference>
<keyword evidence="6" id="KW-1185">Reference proteome</keyword>
<keyword evidence="3 4" id="KW-0949">S-adenosyl-L-methionine</keyword>
<gene>
    <name evidence="4" type="primary">trmR</name>
    <name evidence="5" type="ORF">ACFO4R_04745</name>
</gene>
<feature type="binding site" evidence="4">
    <location>
        <position position="87"/>
    </location>
    <ligand>
        <name>S-adenosyl-L-methionine</name>
        <dbReference type="ChEBI" id="CHEBI:59789"/>
    </ligand>
</feature>
<proteinExistence type="inferred from homology"/>
<reference evidence="6" key="1">
    <citation type="journal article" date="2019" name="Int. J. Syst. Evol. Microbiol.">
        <title>The Global Catalogue of Microorganisms (GCM) 10K type strain sequencing project: providing services to taxonomists for standard genome sequencing and annotation.</title>
        <authorList>
            <consortium name="The Broad Institute Genomics Platform"/>
            <consortium name="The Broad Institute Genome Sequencing Center for Infectious Disease"/>
            <person name="Wu L."/>
            <person name="Ma J."/>
        </authorList>
    </citation>
    <scope>NUCLEOTIDE SEQUENCE [LARGE SCALE GENOMIC DNA]</scope>
    <source>
        <strain evidence="6">CCUG 46385</strain>
    </source>
</reference>
<dbReference type="PROSITE" id="PS51682">
    <property type="entry name" value="SAM_OMT_I"/>
    <property type="match status" value="1"/>
</dbReference>
<feature type="binding site" evidence="4">
    <location>
        <position position="39"/>
    </location>
    <ligand>
        <name>S-adenosyl-L-methionine</name>
        <dbReference type="ChEBI" id="CHEBI:59789"/>
    </ligand>
</feature>
<dbReference type="PANTHER" id="PTHR10509:SF14">
    <property type="entry name" value="CAFFEOYL-COA O-METHYLTRANSFERASE 3-RELATED"/>
    <property type="match status" value="1"/>
</dbReference>
<comment type="caution">
    <text evidence="5">The sequence shown here is derived from an EMBL/GenBank/DDBJ whole genome shotgun (WGS) entry which is preliminary data.</text>
</comment>
<dbReference type="InterPro" id="IPR002935">
    <property type="entry name" value="SAM_O-MeTrfase"/>
</dbReference>
<dbReference type="EC" id="2.1.1.-" evidence="4"/>
<dbReference type="EMBL" id="JBHSHL010000014">
    <property type="protein sequence ID" value="MFC4804384.1"/>
    <property type="molecule type" value="Genomic_DNA"/>
</dbReference>
<dbReference type="CDD" id="cd02440">
    <property type="entry name" value="AdoMet_MTases"/>
    <property type="match status" value="1"/>
</dbReference>
<feature type="binding site" evidence="4">
    <location>
        <position position="69"/>
    </location>
    <ligand>
        <name>S-adenosyl-L-methionine</name>
        <dbReference type="ChEBI" id="CHEBI:59789"/>
    </ligand>
</feature>
<protein>
    <recommendedName>
        <fullName evidence="4">tRNA 5-hydroxyuridine methyltransferase</fullName>
        <ecNumber evidence="4">2.1.1.-</ecNumber>
    </recommendedName>
    <alternativeName>
        <fullName evidence="4">ho5U methyltransferase</fullName>
    </alternativeName>
</protein>
<dbReference type="InterPro" id="IPR029063">
    <property type="entry name" value="SAM-dependent_MTases_sf"/>
</dbReference>
<dbReference type="InterPro" id="IPR043675">
    <property type="entry name" value="TrmR_methyltr"/>
</dbReference>
<accession>A0ABV9QKD0</accession>
<feature type="binding site" evidence="4">
    <location>
        <position position="159"/>
    </location>
    <ligand>
        <name>Mg(2+)</name>
        <dbReference type="ChEBI" id="CHEBI:18420"/>
    </ligand>
</feature>
<dbReference type="HAMAP" id="MF_02217">
    <property type="entry name" value="TrmR_methyltr"/>
    <property type="match status" value="1"/>
</dbReference>
<dbReference type="GO" id="GO:0008168">
    <property type="term" value="F:methyltransferase activity"/>
    <property type="evidence" value="ECO:0007669"/>
    <property type="project" value="UniProtKB-KW"/>
</dbReference>
<evidence type="ECO:0000313" key="6">
    <source>
        <dbReference type="Proteomes" id="UP001595916"/>
    </source>
</evidence>
<evidence type="ECO:0000256" key="2">
    <source>
        <dbReference type="ARBA" id="ARBA00022679"/>
    </source>
</evidence>
<evidence type="ECO:0000256" key="3">
    <source>
        <dbReference type="ARBA" id="ARBA00022691"/>
    </source>
</evidence>